<name>A0A1I7WUW8_HETBA</name>
<evidence type="ECO:0000313" key="1">
    <source>
        <dbReference type="Proteomes" id="UP000095283"/>
    </source>
</evidence>
<keyword evidence="1" id="KW-1185">Reference proteome</keyword>
<sequence>MKYYNPLARARKECCCGCLETLCHENSFSPDCEIISRAWYKILMEKILRDNKRSMRKMASDLIISPKPMRIVEHQLGF</sequence>
<dbReference type="AlphaFoldDB" id="A0A1I7WUW8"/>
<evidence type="ECO:0000313" key="2">
    <source>
        <dbReference type="WBParaSite" id="Hba_08930"/>
    </source>
</evidence>
<organism evidence="1 2">
    <name type="scientific">Heterorhabditis bacteriophora</name>
    <name type="common">Entomopathogenic nematode worm</name>
    <dbReference type="NCBI Taxonomy" id="37862"/>
    <lineage>
        <taxon>Eukaryota</taxon>
        <taxon>Metazoa</taxon>
        <taxon>Ecdysozoa</taxon>
        <taxon>Nematoda</taxon>
        <taxon>Chromadorea</taxon>
        <taxon>Rhabditida</taxon>
        <taxon>Rhabditina</taxon>
        <taxon>Rhabditomorpha</taxon>
        <taxon>Strongyloidea</taxon>
        <taxon>Heterorhabditidae</taxon>
        <taxon>Heterorhabditis</taxon>
    </lineage>
</organism>
<proteinExistence type="predicted"/>
<dbReference type="Proteomes" id="UP000095283">
    <property type="component" value="Unplaced"/>
</dbReference>
<reference evidence="2" key="1">
    <citation type="submission" date="2016-11" db="UniProtKB">
        <authorList>
            <consortium name="WormBaseParasite"/>
        </authorList>
    </citation>
    <scope>IDENTIFICATION</scope>
</reference>
<accession>A0A1I7WUW8</accession>
<dbReference type="WBParaSite" id="Hba_08930">
    <property type="protein sequence ID" value="Hba_08930"/>
    <property type="gene ID" value="Hba_08930"/>
</dbReference>
<protein>
    <submittedName>
        <fullName evidence="2">MarR family transcriptional regulator</fullName>
    </submittedName>
</protein>